<organism evidence="1 2">
    <name type="scientific">Clostridium fungisolvens</name>
    <dbReference type="NCBI Taxonomy" id="1604897"/>
    <lineage>
        <taxon>Bacteria</taxon>
        <taxon>Bacillati</taxon>
        <taxon>Bacillota</taxon>
        <taxon>Clostridia</taxon>
        <taxon>Eubacteriales</taxon>
        <taxon>Clostridiaceae</taxon>
        <taxon>Clostridium</taxon>
    </lineage>
</organism>
<protein>
    <recommendedName>
        <fullName evidence="3">Carbohydrate ABC transporter substrate-binding protein, CUT1 family</fullName>
    </recommendedName>
</protein>
<keyword evidence="2" id="KW-1185">Reference proteome</keyword>
<evidence type="ECO:0000313" key="1">
    <source>
        <dbReference type="EMBL" id="GFP77685.1"/>
    </source>
</evidence>
<dbReference type="AlphaFoldDB" id="A0A6V8SM96"/>
<dbReference type="Pfam" id="PF01547">
    <property type="entry name" value="SBP_bac_1"/>
    <property type="match status" value="1"/>
</dbReference>
<gene>
    <name evidence="1" type="ORF">bsdtw1_03845</name>
</gene>
<evidence type="ECO:0000313" key="2">
    <source>
        <dbReference type="Proteomes" id="UP000580568"/>
    </source>
</evidence>
<dbReference type="Proteomes" id="UP000580568">
    <property type="component" value="Unassembled WGS sequence"/>
</dbReference>
<dbReference type="PANTHER" id="PTHR43649">
    <property type="entry name" value="ARABINOSE-BINDING PROTEIN-RELATED"/>
    <property type="match status" value="1"/>
</dbReference>
<accession>A0A6V8SM96</accession>
<dbReference type="SUPFAM" id="SSF53850">
    <property type="entry name" value="Periplasmic binding protein-like II"/>
    <property type="match status" value="1"/>
</dbReference>
<comment type="caution">
    <text evidence="1">The sequence shown here is derived from an EMBL/GenBank/DDBJ whole genome shotgun (WGS) entry which is preliminary data.</text>
</comment>
<dbReference type="InterPro" id="IPR050490">
    <property type="entry name" value="Bact_solute-bd_prot1"/>
</dbReference>
<sequence length="449" mass="51253">MRIKSYRIIRYIVIAVFIMITCTSCSSDIISTTPSKGYHKDGKVTIRFLSNLPERESGQGKLEQLLIDKYMSENSNVNIEVEAYQDEPYKQRFKAYAISDNLPDIFFVWGQPSFFNPVMKGGYACELDSNKFKKDEFKDGALEGFSLDGRLYGVPKSMDYMALYYNKDLFNKSGIDIPKNFKELIEVCKSFRDEGIIPITINIKDKWPLALLYQELVLMEGQDQSFIYDAIHGKESFIDNPVFKKAAEDLKLLIDACGIADTMTQLDYNTSMNLFTKKESAMIYTGSWEIGMVNNTELPEEFRNQMEVSKMPLVLEPNSNDDALVAWNGGGYAISSSSQVKDEAIKFLEYLMKPENWAKKGFEKGLIVPAQKYENYSNKKETKIQKELVSILNNSKSLSGTSWHDSLTPNFKLNIEELCYQLAAGRISPDYFLKEIDKEVKSENISSVK</sequence>
<reference evidence="1 2" key="1">
    <citation type="submission" date="2020-07" db="EMBL/GenBank/DDBJ databases">
        <title>A new beta-1,3-glucan-decomposing anaerobic bacterium isolated from anoxic soil subjected to biological soil disinfestation.</title>
        <authorList>
            <person name="Ueki A."/>
            <person name="Tonouchi A."/>
        </authorList>
    </citation>
    <scope>NUCLEOTIDE SEQUENCE [LARGE SCALE GENOMIC DNA]</scope>
    <source>
        <strain evidence="1 2">TW1</strain>
    </source>
</reference>
<proteinExistence type="predicted"/>
<evidence type="ECO:0008006" key="3">
    <source>
        <dbReference type="Google" id="ProtNLM"/>
    </source>
</evidence>
<dbReference type="InterPro" id="IPR006059">
    <property type="entry name" value="SBP"/>
</dbReference>
<dbReference type="EMBL" id="BLZR01000001">
    <property type="protein sequence ID" value="GFP77685.1"/>
    <property type="molecule type" value="Genomic_DNA"/>
</dbReference>
<dbReference type="Gene3D" id="3.40.190.10">
    <property type="entry name" value="Periplasmic binding protein-like II"/>
    <property type="match status" value="2"/>
</dbReference>
<dbReference type="RefSeq" id="WP_183279049.1">
    <property type="nucleotide sequence ID" value="NZ_BLZR01000001.1"/>
</dbReference>
<name>A0A6V8SM96_9CLOT</name>